<evidence type="ECO:0000313" key="2">
    <source>
        <dbReference type="EMBL" id="DAD38766.1"/>
    </source>
</evidence>
<evidence type="ECO:0000256" key="1">
    <source>
        <dbReference type="SAM" id="MobiDB-lite"/>
    </source>
</evidence>
<proteinExistence type="predicted"/>
<feature type="region of interest" description="Disordered" evidence="1">
    <location>
        <begin position="1"/>
        <end position="71"/>
    </location>
</feature>
<reference evidence="2 3" key="1">
    <citation type="journal article" date="2020" name="Mol. Biol. Evol.">
        <title>Distinct Expression and Methylation Patterns for Genes with Different Fates following a Single Whole-Genome Duplication in Flowering Plants.</title>
        <authorList>
            <person name="Shi T."/>
            <person name="Rahmani R.S."/>
            <person name="Gugger P.F."/>
            <person name="Wang M."/>
            <person name="Li H."/>
            <person name="Zhang Y."/>
            <person name="Li Z."/>
            <person name="Wang Q."/>
            <person name="Van de Peer Y."/>
            <person name="Marchal K."/>
            <person name="Chen J."/>
        </authorList>
    </citation>
    <scope>NUCLEOTIDE SEQUENCE [LARGE SCALE GENOMIC DNA]</scope>
    <source>
        <tissue evidence="2">Leaf</tissue>
    </source>
</reference>
<feature type="compositionally biased region" description="Low complexity" evidence="1">
    <location>
        <begin position="36"/>
        <end position="50"/>
    </location>
</feature>
<name>A0A822Z734_NELNU</name>
<evidence type="ECO:0000313" key="3">
    <source>
        <dbReference type="Proteomes" id="UP000607653"/>
    </source>
</evidence>
<keyword evidence="3" id="KW-1185">Reference proteome</keyword>
<gene>
    <name evidence="2" type="ORF">HUJ06_013088</name>
</gene>
<feature type="compositionally biased region" description="Polar residues" evidence="1">
    <location>
        <begin position="51"/>
        <end position="60"/>
    </location>
</feature>
<accession>A0A822Z734</accession>
<protein>
    <submittedName>
        <fullName evidence="2">Uncharacterized protein</fullName>
    </submittedName>
</protein>
<sequence>MMQQPPAKKVATDGPMGIVPPNSLPANMQGTVDGFPNASGPSNLGPSSSGQVTNDSISRSSGKREDDGRATKMSTILSQAWKEDVDVGHLLASLFELFGGNMFSFTPRPEMSFFL</sequence>
<dbReference type="Proteomes" id="UP000607653">
    <property type="component" value="Unassembled WGS sequence"/>
</dbReference>
<organism evidence="2 3">
    <name type="scientific">Nelumbo nucifera</name>
    <name type="common">Sacred lotus</name>
    <dbReference type="NCBI Taxonomy" id="4432"/>
    <lineage>
        <taxon>Eukaryota</taxon>
        <taxon>Viridiplantae</taxon>
        <taxon>Streptophyta</taxon>
        <taxon>Embryophyta</taxon>
        <taxon>Tracheophyta</taxon>
        <taxon>Spermatophyta</taxon>
        <taxon>Magnoliopsida</taxon>
        <taxon>Proteales</taxon>
        <taxon>Nelumbonaceae</taxon>
        <taxon>Nelumbo</taxon>
    </lineage>
</organism>
<dbReference type="EMBL" id="DUZY01000005">
    <property type="protein sequence ID" value="DAD38766.1"/>
    <property type="molecule type" value="Genomic_DNA"/>
</dbReference>
<dbReference type="AlphaFoldDB" id="A0A822Z734"/>
<comment type="caution">
    <text evidence="2">The sequence shown here is derived from an EMBL/GenBank/DDBJ whole genome shotgun (WGS) entry which is preliminary data.</text>
</comment>